<evidence type="ECO:0000313" key="1">
    <source>
        <dbReference type="EMBL" id="TYC10564.1"/>
    </source>
</evidence>
<sequence>MEVSIYVREYDIADSVQNFMDFYYSIQMKHLASDLLEQGLTPNQITDAVSAAIKAANASGIETHKHFMPVFSALREGVIKDCKLSELGYGLVLMNADSSLAVVSNFKLDMLKKYLNIAI</sequence>
<dbReference type="EMBL" id="VSKN01000017">
    <property type="protein sequence ID" value="TYC10564.1"/>
    <property type="molecule type" value="Genomic_DNA"/>
</dbReference>
<gene>
    <name evidence="1" type="ORF">ES677_11525</name>
</gene>
<protein>
    <submittedName>
        <fullName evidence="1">Uncharacterized protein</fullName>
    </submittedName>
</protein>
<evidence type="ECO:0000313" key="2">
    <source>
        <dbReference type="Proteomes" id="UP000323621"/>
    </source>
</evidence>
<comment type="caution">
    <text evidence="1">The sequence shown here is derived from an EMBL/GenBank/DDBJ whole genome shotgun (WGS) entry which is preliminary data.</text>
</comment>
<accession>A0ABY3M8L6</accession>
<reference evidence="1 2" key="1">
    <citation type="submission" date="2019-08" db="EMBL/GenBank/DDBJ databases">
        <title>Genomes of Antarctic Bizionia species.</title>
        <authorList>
            <person name="Bowman J.P."/>
        </authorList>
    </citation>
    <scope>NUCLEOTIDE SEQUENCE [LARGE SCALE GENOMIC DNA]</scope>
    <source>
        <strain evidence="1 2">IC164</strain>
    </source>
</reference>
<keyword evidence="2" id="KW-1185">Reference proteome</keyword>
<name>A0ABY3M8L6_9FLAO</name>
<organism evidence="1 2">
    <name type="scientific">Bizionia gelidisalsuginis</name>
    <dbReference type="NCBI Taxonomy" id="291188"/>
    <lineage>
        <taxon>Bacteria</taxon>
        <taxon>Pseudomonadati</taxon>
        <taxon>Bacteroidota</taxon>
        <taxon>Flavobacteriia</taxon>
        <taxon>Flavobacteriales</taxon>
        <taxon>Flavobacteriaceae</taxon>
        <taxon>Bizionia</taxon>
    </lineage>
</organism>
<proteinExistence type="predicted"/>
<dbReference type="RefSeq" id="WP_148381324.1">
    <property type="nucleotide sequence ID" value="NZ_VSKN01000017.1"/>
</dbReference>
<dbReference type="Proteomes" id="UP000323621">
    <property type="component" value="Unassembled WGS sequence"/>
</dbReference>